<protein>
    <submittedName>
        <fullName evidence="1">Uncharacterized protein</fullName>
    </submittedName>
</protein>
<dbReference type="AlphaFoldDB" id="A0A9D4UJC3"/>
<organism evidence="1 2">
    <name type="scientific">Adiantum capillus-veneris</name>
    <name type="common">Maidenhair fern</name>
    <dbReference type="NCBI Taxonomy" id="13818"/>
    <lineage>
        <taxon>Eukaryota</taxon>
        <taxon>Viridiplantae</taxon>
        <taxon>Streptophyta</taxon>
        <taxon>Embryophyta</taxon>
        <taxon>Tracheophyta</taxon>
        <taxon>Polypodiopsida</taxon>
        <taxon>Polypodiidae</taxon>
        <taxon>Polypodiales</taxon>
        <taxon>Pteridineae</taxon>
        <taxon>Pteridaceae</taxon>
        <taxon>Vittarioideae</taxon>
        <taxon>Adiantum</taxon>
    </lineage>
</organism>
<name>A0A9D4UJC3_ADICA</name>
<reference evidence="1" key="1">
    <citation type="submission" date="2021-01" db="EMBL/GenBank/DDBJ databases">
        <title>Adiantum capillus-veneris genome.</title>
        <authorList>
            <person name="Fang Y."/>
            <person name="Liao Q."/>
        </authorList>
    </citation>
    <scope>NUCLEOTIDE SEQUENCE</scope>
    <source>
        <strain evidence="1">H3</strain>
        <tissue evidence="1">Leaf</tissue>
    </source>
</reference>
<comment type="caution">
    <text evidence="1">The sequence shown here is derived from an EMBL/GenBank/DDBJ whole genome shotgun (WGS) entry which is preliminary data.</text>
</comment>
<keyword evidence="2" id="KW-1185">Reference proteome</keyword>
<dbReference type="Proteomes" id="UP000886520">
    <property type="component" value="Chromosome 16"/>
</dbReference>
<accession>A0A9D4UJC3</accession>
<evidence type="ECO:0000313" key="2">
    <source>
        <dbReference type="Proteomes" id="UP000886520"/>
    </source>
</evidence>
<proteinExistence type="predicted"/>
<dbReference type="EMBL" id="JABFUD020000016">
    <property type="protein sequence ID" value="KAI5068461.1"/>
    <property type="molecule type" value="Genomic_DNA"/>
</dbReference>
<gene>
    <name evidence="1" type="ORF">GOP47_0016806</name>
</gene>
<sequence length="101" mass="10506">MAQDVRCDEAGTAPALADCQALIPLLFQQGVPVTVAGHAALEVNHASCRAQIRNGGDAAVTYDGLDVSLNLIDVLLDCVQGENSPGNKVENDVSFVLTSNL</sequence>
<evidence type="ECO:0000313" key="1">
    <source>
        <dbReference type="EMBL" id="KAI5068461.1"/>
    </source>
</evidence>